<proteinExistence type="predicted"/>
<dbReference type="EMBL" id="HBGN01011849">
    <property type="protein sequence ID" value="CAD9323453.1"/>
    <property type="molecule type" value="Transcribed_RNA"/>
</dbReference>
<evidence type="ECO:0000313" key="1">
    <source>
        <dbReference type="EMBL" id="CAD9323453.1"/>
    </source>
</evidence>
<reference evidence="1" key="1">
    <citation type="submission" date="2021-01" db="EMBL/GenBank/DDBJ databases">
        <authorList>
            <person name="Corre E."/>
            <person name="Pelletier E."/>
            <person name="Niang G."/>
            <person name="Scheremetjew M."/>
            <person name="Finn R."/>
            <person name="Kale V."/>
            <person name="Holt S."/>
            <person name="Cochrane G."/>
            <person name="Meng A."/>
            <person name="Brown T."/>
            <person name="Cohen L."/>
        </authorList>
    </citation>
    <scope>NUCLEOTIDE SEQUENCE</scope>
    <source>
        <strain evidence="1">Pop2</strain>
    </source>
</reference>
<organism evidence="1">
    <name type="scientific">Ditylum brightwellii</name>
    <dbReference type="NCBI Taxonomy" id="49249"/>
    <lineage>
        <taxon>Eukaryota</taxon>
        <taxon>Sar</taxon>
        <taxon>Stramenopiles</taxon>
        <taxon>Ochrophyta</taxon>
        <taxon>Bacillariophyta</taxon>
        <taxon>Mediophyceae</taxon>
        <taxon>Lithodesmiophycidae</taxon>
        <taxon>Lithodesmiales</taxon>
        <taxon>Lithodesmiaceae</taxon>
        <taxon>Ditylum</taxon>
    </lineage>
</organism>
<gene>
    <name evidence="1" type="ORF">DBRI1063_LOCUS7556</name>
</gene>
<protein>
    <recommendedName>
        <fullName evidence="2">IMS import disulfide relay-system CHCH-CHCH-like Cx9C domain-containing protein</fullName>
    </recommendedName>
</protein>
<name>A0A6U3QSZ4_9STRA</name>
<sequence>MSEEKTPARLVLTQNEMNAMSSAFTMLCNNSILTFMDMKANKKHPMKMNKERDALEDCALSTYNGLKDNCGETLAEIEKCLAQNPASWKLCTPLREKLNECAVRSKLGELSKS</sequence>
<dbReference type="Gene3D" id="1.10.287.2900">
    <property type="match status" value="1"/>
</dbReference>
<dbReference type="AlphaFoldDB" id="A0A6U3QSZ4"/>
<evidence type="ECO:0008006" key="2">
    <source>
        <dbReference type="Google" id="ProtNLM"/>
    </source>
</evidence>
<accession>A0A6U3QSZ4</accession>
<dbReference type="PROSITE" id="PS51808">
    <property type="entry name" value="CHCH"/>
    <property type="match status" value="1"/>
</dbReference>